<dbReference type="EMBL" id="BARW01000709">
    <property type="protein sequence ID" value="GAI68203.1"/>
    <property type="molecule type" value="Genomic_DNA"/>
</dbReference>
<organism evidence="2">
    <name type="scientific">marine sediment metagenome</name>
    <dbReference type="NCBI Taxonomy" id="412755"/>
    <lineage>
        <taxon>unclassified sequences</taxon>
        <taxon>metagenomes</taxon>
        <taxon>ecological metagenomes</taxon>
    </lineage>
</organism>
<proteinExistence type="predicted"/>
<sequence>ERMSKRKKKYRPTTEQLIFLILYRYNRRANESGFGIAVKEIRKELAFEVGRKPSARHIRSLLVHLEEKGAIERDFNYLQAGLSGNESQATRYIIKDVAKGLDFFLTDQELRVKGEILSMTREQQSKLPGLFYKRGYKPSKAYIENYSPFYQALKETPLPPKFPKGDPRNFERQKRNNEILLAKKQEIASTPL</sequence>
<feature type="compositionally biased region" description="Basic and acidic residues" evidence="1">
    <location>
        <begin position="163"/>
        <end position="178"/>
    </location>
</feature>
<name>X1QIY0_9ZZZZ</name>
<feature type="non-terminal residue" evidence="2">
    <location>
        <position position="1"/>
    </location>
</feature>
<gene>
    <name evidence="2" type="ORF">S12H4_02748</name>
</gene>
<dbReference type="AlphaFoldDB" id="X1QIY0"/>
<reference evidence="2" key="1">
    <citation type="journal article" date="2014" name="Front. Microbiol.">
        <title>High frequency of phylogenetically diverse reductive dehalogenase-homologous genes in deep subseafloor sedimentary metagenomes.</title>
        <authorList>
            <person name="Kawai M."/>
            <person name="Futagami T."/>
            <person name="Toyoda A."/>
            <person name="Takaki Y."/>
            <person name="Nishi S."/>
            <person name="Hori S."/>
            <person name="Arai W."/>
            <person name="Tsubouchi T."/>
            <person name="Morono Y."/>
            <person name="Uchiyama I."/>
            <person name="Ito T."/>
            <person name="Fujiyama A."/>
            <person name="Inagaki F."/>
            <person name="Takami H."/>
        </authorList>
    </citation>
    <scope>NUCLEOTIDE SEQUENCE</scope>
    <source>
        <strain evidence="2">Expedition CK06-06</strain>
    </source>
</reference>
<comment type="caution">
    <text evidence="2">The sequence shown here is derived from an EMBL/GenBank/DDBJ whole genome shotgun (WGS) entry which is preliminary data.</text>
</comment>
<feature type="region of interest" description="Disordered" evidence="1">
    <location>
        <begin position="158"/>
        <end position="178"/>
    </location>
</feature>
<evidence type="ECO:0000256" key="1">
    <source>
        <dbReference type="SAM" id="MobiDB-lite"/>
    </source>
</evidence>
<protein>
    <submittedName>
        <fullName evidence="2">Uncharacterized protein</fullName>
    </submittedName>
</protein>
<accession>X1QIY0</accession>
<evidence type="ECO:0000313" key="2">
    <source>
        <dbReference type="EMBL" id="GAI68203.1"/>
    </source>
</evidence>